<organism evidence="3 4">
    <name type="scientific">Candidatus Flavonifractor intestinipullorum</name>
    <dbReference type="NCBI Taxonomy" id="2838587"/>
    <lineage>
        <taxon>Bacteria</taxon>
        <taxon>Bacillati</taxon>
        <taxon>Bacillota</taxon>
        <taxon>Clostridia</taxon>
        <taxon>Eubacteriales</taxon>
        <taxon>Oscillospiraceae</taxon>
        <taxon>Flavonifractor</taxon>
    </lineage>
</organism>
<keyword evidence="2" id="KW-1133">Transmembrane helix</keyword>
<sequence>MTQERKPESADYVGYEYREISVPGEYVSLCLDSYPCFGWEADPNRGPDGPGRGPARPGGPGAKDTVTLYFRRVRDIRSKAELTRLQRNFDSCIAELKALEQAKRTQGMIAALTVGILGTAFMAGSTFAAVATPPIIWLTILLAIPGFLGWVLPYFLYRAAVRRKTVQIEPLMEQKYDEINEICEKGSRLLH</sequence>
<feature type="transmembrane region" description="Helical" evidence="2">
    <location>
        <begin position="135"/>
        <end position="157"/>
    </location>
</feature>
<reference evidence="3" key="2">
    <citation type="submission" date="2021-04" db="EMBL/GenBank/DDBJ databases">
        <authorList>
            <person name="Gilroy R."/>
        </authorList>
    </citation>
    <scope>NUCLEOTIDE SEQUENCE</scope>
    <source>
        <strain evidence="3">CHK189-11263</strain>
    </source>
</reference>
<proteinExistence type="predicted"/>
<name>A0A9D2S4W0_9FIRM</name>
<dbReference type="Proteomes" id="UP000824208">
    <property type="component" value="Unassembled WGS sequence"/>
</dbReference>
<evidence type="ECO:0000256" key="1">
    <source>
        <dbReference type="SAM" id="MobiDB-lite"/>
    </source>
</evidence>
<dbReference type="EMBL" id="DWYC01000047">
    <property type="protein sequence ID" value="HJB56802.1"/>
    <property type="molecule type" value="Genomic_DNA"/>
</dbReference>
<evidence type="ECO:0000256" key="2">
    <source>
        <dbReference type="SAM" id="Phobius"/>
    </source>
</evidence>
<keyword evidence="2" id="KW-0472">Membrane</keyword>
<gene>
    <name evidence="3" type="ORF">H9714_04535</name>
</gene>
<feature type="transmembrane region" description="Helical" evidence="2">
    <location>
        <begin position="107"/>
        <end position="129"/>
    </location>
</feature>
<dbReference type="AlphaFoldDB" id="A0A9D2S4W0"/>
<evidence type="ECO:0000313" key="3">
    <source>
        <dbReference type="EMBL" id="HJB56802.1"/>
    </source>
</evidence>
<feature type="compositionally biased region" description="Gly residues" evidence="1">
    <location>
        <begin position="48"/>
        <end position="61"/>
    </location>
</feature>
<keyword evidence="2" id="KW-0812">Transmembrane</keyword>
<feature type="region of interest" description="Disordered" evidence="1">
    <location>
        <begin position="45"/>
        <end position="64"/>
    </location>
</feature>
<reference evidence="3" key="1">
    <citation type="journal article" date="2021" name="PeerJ">
        <title>Extensive microbial diversity within the chicken gut microbiome revealed by metagenomics and culture.</title>
        <authorList>
            <person name="Gilroy R."/>
            <person name="Ravi A."/>
            <person name="Getino M."/>
            <person name="Pursley I."/>
            <person name="Horton D.L."/>
            <person name="Alikhan N.F."/>
            <person name="Baker D."/>
            <person name="Gharbi K."/>
            <person name="Hall N."/>
            <person name="Watson M."/>
            <person name="Adriaenssens E.M."/>
            <person name="Foster-Nyarko E."/>
            <person name="Jarju S."/>
            <person name="Secka A."/>
            <person name="Antonio M."/>
            <person name="Oren A."/>
            <person name="Chaudhuri R.R."/>
            <person name="La Ragione R."/>
            <person name="Hildebrand F."/>
            <person name="Pallen M.J."/>
        </authorList>
    </citation>
    <scope>NUCLEOTIDE SEQUENCE</scope>
    <source>
        <strain evidence="3">CHK189-11263</strain>
    </source>
</reference>
<evidence type="ECO:0000313" key="4">
    <source>
        <dbReference type="Proteomes" id="UP000824208"/>
    </source>
</evidence>
<accession>A0A9D2S4W0</accession>
<protein>
    <submittedName>
        <fullName evidence="3">Uncharacterized protein</fullName>
    </submittedName>
</protein>
<comment type="caution">
    <text evidence="3">The sequence shown here is derived from an EMBL/GenBank/DDBJ whole genome shotgun (WGS) entry which is preliminary data.</text>
</comment>